<reference evidence="3" key="1">
    <citation type="journal article" date="2019" name="Int. J. Syst. Evol. Microbiol.">
        <title>The Global Catalogue of Microorganisms (GCM) 10K type strain sequencing project: providing services to taxonomists for standard genome sequencing and annotation.</title>
        <authorList>
            <consortium name="The Broad Institute Genomics Platform"/>
            <consortium name="The Broad Institute Genome Sequencing Center for Infectious Disease"/>
            <person name="Wu L."/>
            <person name="Ma J."/>
        </authorList>
    </citation>
    <scope>NUCLEOTIDE SEQUENCE [LARGE SCALE GENOMIC DNA]</scope>
    <source>
        <strain evidence="3">JCM 9373</strain>
    </source>
</reference>
<keyword evidence="3" id="KW-1185">Reference proteome</keyword>
<gene>
    <name evidence="2" type="ORF">GCM10010466_62380</name>
</gene>
<name>A0ABP6NZR9_9ACTN</name>
<evidence type="ECO:0000256" key="1">
    <source>
        <dbReference type="SAM" id="MobiDB-lite"/>
    </source>
</evidence>
<dbReference type="Proteomes" id="UP001500320">
    <property type="component" value="Unassembled WGS sequence"/>
</dbReference>
<sequence>MPMAARCRPYGGPAGRKATAVRSALTAADGSAPAAVTGGRRHQEHGPVRRARRGRGNGCPLQGFRHAIKGAGRPINQSNTYFSS</sequence>
<organism evidence="2 3">
    <name type="scientific">Planomonospora alba</name>
    <dbReference type="NCBI Taxonomy" id="161354"/>
    <lineage>
        <taxon>Bacteria</taxon>
        <taxon>Bacillati</taxon>
        <taxon>Actinomycetota</taxon>
        <taxon>Actinomycetes</taxon>
        <taxon>Streptosporangiales</taxon>
        <taxon>Streptosporangiaceae</taxon>
        <taxon>Planomonospora</taxon>
    </lineage>
</organism>
<comment type="caution">
    <text evidence="2">The sequence shown here is derived from an EMBL/GenBank/DDBJ whole genome shotgun (WGS) entry which is preliminary data.</text>
</comment>
<proteinExistence type="predicted"/>
<feature type="compositionally biased region" description="Basic residues" evidence="1">
    <location>
        <begin position="39"/>
        <end position="55"/>
    </location>
</feature>
<evidence type="ECO:0000313" key="2">
    <source>
        <dbReference type="EMBL" id="GAA3162961.1"/>
    </source>
</evidence>
<evidence type="ECO:0000313" key="3">
    <source>
        <dbReference type="Proteomes" id="UP001500320"/>
    </source>
</evidence>
<feature type="region of interest" description="Disordered" evidence="1">
    <location>
        <begin position="29"/>
        <end position="59"/>
    </location>
</feature>
<protein>
    <submittedName>
        <fullName evidence="2">Uncharacterized protein</fullName>
    </submittedName>
</protein>
<dbReference type="EMBL" id="BAAAUT010000077">
    <property type="protein sequence ID" value="GAA3162961.1"/>
    <property type="molecule type" value="Genomic_DNA"/>
</dbReference>
<accession>A0ABP6NZR9</accession>